<keyword evidence="3" id="KW-1185">Reference proteome</keyword>
<feature type="compositionally biased region" description="Polar residues" evidence="1">
    <location>
        <begin position="63"/>
        <end position="75"/>
    </location>
</feature>
<reference evidence="2 3" key="1">
    <citation type="submission" date="2017-06" db="EMBL/GenBank/DDBJ databases">
        <title>A platform for efficient transgenesis in Macrostomum lignano, a flatworm model organism for stem cell research.</title>
        <authorList>
            <person name="Berezikov E."/>
        </authorList>
    </citation>
    <scope>NUCLEOTIDE SEQUENCE [LARGE SCALE GENOMIC DNA]</scope>
    <source>
        <strain evidence="2">DV1</strain>
        <tissue evidence="2">Whole organism</tissue>
    </source>
</reference>
<feature type="compositionally biased region" description="Polar residues" evidence="1">
    <location>
        <begin position="1000"/>
        <end position="1021"/>
    </location>
</feature>
<dbReference type="AlphaFoldDB" id="A0A267ESE0"/>
<feature type="compositionally biased region" description="Basic residues" evidence="1">
    <location>
        <begin position="797"/>
        <end position="814"/>
    </location>
</feature>
<evidence type="ECO:0000256" key="1">
    <source>
        <dbReference type="SAM" id="MobiDB-lite"/>
    </source>
</evidence>
<feature type="region of interest" description="Disordered" evidence="1">
    <location>
        <begin position="1098"/>
        <end position="1117"/>
    </location>
</feature>
<feature type="region of interest" description="Disordered" evidence="1">
    <location>
        <begin position="1122"/>
        <end position="1210"/>
    </location>
</feature>
<gene>
    <name evidence="2" type="ORF">BOX15_Mlig016341g1</name>
</gene>
<feature type="compositionally biased region" description="Basic residues" evidence="1">
    <location>
        <begin position="1265"/>
        <end position="1278"/>
    </location>
</feature>
<dbReference type="STRING" id="282301.A0A267ESE0"/>
<feature type="region of interest" description="Disordered" evidence="1">
    <location>
        <begin position="19"/>
        <end position="77"/>
    </location>
</feature>
<feature type="region of interest" description="Disordered" evidence="1">
    <location>
        <begin position="928"/>
        <end position="965"/>
    </location>
</feature>
<evidence type="ECO:0000313" key="2">
    <source>
        <dbReference type="EMBL" id="PAA63672.1"/>
    </source>
</evidence>
<feature type="region of interest" description="Disordered" evidence="1">
    <location>
        <begin position="1242"/>
        <end position="1278"/>
    </location>
</feature>
<protein>
    <submittedName>
        <fullName evidence="2">Uncharacterized protein</fullName>
    </submittedName>
</protein>
<feature type="compositionally biased region" description="Low complexity" evidence="1">
    <location>
        <begin position="1175"/>
        <end position="1187"/>
    </location>
</feature>
<feature type="region of interest" description="Disordered" evidence="1">
    <location>
        <begin position="785"/>
        <end position="869"/>
    </location>
</feature>
<name>A0A267ESE0_9PLAT</name>
<proteinExistence type="predicted"/>
<feature type="compositionally biased region" description="Basic and acidic residues" evidence="1">
    <location>
        <begin position="1144"/>
        <end position="1158"/>
    </location>
</feature>
<accession>A0A267ESE0</accession>
<feature type="compositionally biased region" description="Polar residues" evidence="1">
    <location>
        <begin position="932"/>
        <end position="954"/>
    </location>
</feature>
<comment type="caution">
    <text evidence="2">The sequence shown here is derived from an EMBL/GenBank/DDBJ whole genome shotgun (WGS) entry which is preliminary data.</text>
</comment>
<feature type="compositionally biased region" description="Basic residues" evidence="1">
    <location>
        <begin position="829"/>
        <end position="840"/>
    </location>
</feature>
<organism evidence="2 3">
    <name type="scientific">Macrostomum lignano</name>
    <dbReference type="NCBI Taxonomy" id="282301"/>
    <lineage>
        <taxon>Eukaryota</taxon>
        <taxon>Metazoa</taxon>
        <taxon>Spiralia</taxon>
        <taxon>Lophotrochozoa</taxon>
        <taxon>Platyhelminthes</taxon>
        <taxon>Rhabditophora</taxon>
        <taxon>Macrostomorpha</taxon>
        <taxon>Macrostomida</taxon>
        <taxon>Macrostomidae</taxon>
        <taxon>Macrostomum</taxon>
    </lineage>
</organism>
<feature type="compositionally biased region" description="Acidic residues" evidence="1">
    <location>
        <begin position="34"/>
        <end position="47"/>
    </location>
</feature>
<dbReference type="InterPro" id="IPR036322">
    <property type="entry name" value="WD40_repeat_dom_sf"/>
</dbReference>
<dbReference type="SUPFAM" id="SSF50978">
    <property type="entry name" value="WD40 repeat-like"/>
    <property type="match status" value="1"/>
</dbReference>
<dbReference type="EMBL" id="NIVC01001824">
    <property type="protein sequence ID" value="PAA63672.1"/>
    <property type="molecule type" value="Genomic_DNA"/>
</dbReference>
<feature type="region of interest" description="Disordered" evidence="1">
    <location>
        <begin position="980"/>
        <end position="1021"/>
    </location>
</feature>
<feature type="compositionally biased region" description="Low complexity" evidence="1">
    <location>
        <begin position="1127"/>
        <end position="1139"/>
    </location>
</feature>
<feature type="compositionally biased region" description="Polar residues" evidence="1">
    <location>
        <begin position="858"/>
        <end position="869"/>
    </location>
</feature>
<dbReference type="Proteomes" id="UP000215902">
    <property type="component" value="Unassembled WGS sequence"/>
</dbReference>
<feature type="compositionally biased region" description="Low complexity" evidence="1">
    <location>
        <begin position="819"/>
        <end position="828"/>
    </location>
</feature>
<evidence type="ECO:0000313" key="3">
    <source>
        <dbReference type="Proteomes" id="UP000215902"/>
    </source>
</evidence>
<sequence length="1278" mass="136260">MVQIRKRSAHLAAQNKLTSATANLLESDDSHDSELDEEDSDDDEDYNPEAAASAEMGIDEDNSNQSDSDGTSNGSEHIASKLGLSIAVEDSDKDHSSDASEFNAYLVRDKDSALTNPLLAYIDNSYTSQRRFLNQPDLWHCMRFSRSIQSLRSLTASSSSSADSTAWRRLFDEAFGDNRPPALALSSQELADYLPRGFADYDGSMNSGEDLSIPYSIVRTGEQESEIKRLPLLGADAQAGLAFAGGRIRCLTWLPPDPSLGPAQPQLLLVCPDWPELEADTDEQIRRRRHHGTVQIWRVGPDGDELSISACLCHEFGPIVACAWLPSPPPSTADISRQQHRTRPIYIALACASDGLIRVAQLPTIERLISAGKSSTTTQTQPAPIAEPLGPCLSLGLASLVTPSDSSTGSDEDSSSQLLRYGRPICLEVQSDCQPGLVLAGFSSGLCAAWHLDCVQFRDRGSADVQGLRYSPKLAYLNASRIWLASPSRAPVLAMRLEPESGDTLAVSCADRRVRLFSLSQLTGTQPAQLLRLPRHSMARDLSWCSHGVLLCANELCRAPGESSAAGASCLSSHPLATGHSVSLDETTQSAWRLAHSCLRDGLAMARLGGQIRVIQLPPALLHHCRRGQRRNPMQAVHRATPTRPWLAASLIQQASPAASAKAASCRRCSTSGARCYTCVRATHRLLLSLPPLSTNRQAKLPPLAELEQPQLYPMHLAQCLEWSRSPSQSNWLAVGFNCGLIRLARVEHLDDAPAYGPLVDAYYEINTELFDKCLAEIVELAQAKSSPAKTSVERRGRPRRKIKPNEKKQKKPPPPKMPTTTTTTTGTSKRRGRPPKHRPPSSPPIIKERQQQQQQQNPTEASQASSSLTLIENSVGKAKGRISQSLLALANIPAPMITVLSASSSTSISAALASRELSPPSIRANSKLAATETTGKTSSSNVAKSTTSTNSIFKQSTSSSVEKSKSNVGTLTSSYFKKSSTSSSVEKSTPSDLEKPKTNVETSTSVVGKSTPSRVGTSTLSSSVDKTVSYVVRLSSPSASSSTSTTSAKVMSSASPTFERQAATKVSTVAPSTVSASVSSKIRVSIVDLSSSVAAVSPSTISKAPAKSSTVVALSPSTISKTPIESSNVDASSISSASQLPTDADKSTVAKQSERQESTPAARKPGRKRKQPQSADAEADAGAAASARKRRASRKISTSTAFSRVGGSGGVFKYSAEQMAQMLDRIRQFEQNPESLFVELEGDSAAGSGTAAGVGGGATPSSRARGRGRGRGRGPGS</sequence>
<feature type="compositionally biased region" description="Low complexity" evidence="1">
    <location>
        <begin position="980"/>
        <end position="992"/>
    </location>
</feature>